<gene>
    <name evidence="6" type="ORF">SAMN05444581_1299</name>
</gene>
<dbReference type="Proteomes" id="UP000198755">
    <property type="component" value="Unassembled WGS sequence"/>
</dbReference>
<dbReference type="CDD" id="cd00156">
    <property type="entry name" value="REC"/>
    <property type="match status" value="1"/>
</dbReference>
<evidence type="ECO:0000313" key="7">
    <source>
        <dbReference type="Proteomes" id="UP000198755"/>
    </source>
</evidence>
<dbReference type="InterPro" id="IPR050595">
    <property type="entry name" value="Bact_response_regulator"/>
</dbReference>
<dbReference type="GO" id="GO:0000160">
    <property type="term" value="P:phosphorelay signal transduction system"/>
    <property type="evidence" value="ECO:0007669"/>
    <property type="project" value="InterPro"/>
</dbReference>
<evidence type="ECO:0000256" key="3">
    <source>
        <dbReference type="ARBA" id="ARBA00023163"/>
    </source>
</evidence>
<dbReference type="PANTHER" id="PTHR44591">
    <property type="entry name" value="STRESS RESPONSE REGULATOR PROTEIN 1"/>
    <property type="match status" value="1"/>
</dbReference>
<dbReference type="PANTHER" id="PTHR44591:SF3">
    <property type="entry name" value="RESPONSE REGULATORY DOMAIN-CONTAINING PROTEIN"/>
    <property type="match status" value="1"/>
</dbReference>
<dbReference type="EMBL" id="FOSN01000029">
    <property type="protein sequence ID" value="SFK84729.1"/>
    <property type="molecule type" value="Genomic_DNA"/>
</dbReference>
<proteinExistence type="predicted"/>
<dbReference type="InterPro" id="IPR011006">
    <property type="entry name" value="CheY-like_superfamily"/>
</dbReference>
<dbReference type="STRING" id="1612308.SAMN05444581_1299"/>
<accession>A0A1I4CWK0</accession>
<keyword evidence="1 4" id="KW-0597">Phosphoprotein</keyword>
<evidence type="ECO:0000256" key="4">
    <source>
        <dbReference type="PROSITE-ProRule" id="PRU00169"/>
    </source>
</evidence>
<sequence>MALTILVVDDSKLARMAVAKVLGGLCPDWTRVEAANADEALAAMHEKTPDLAVLDFNMPGRDGLDVAAQIRGLRPSMPMAVISANHQKEIVDRAHALGAVFLSKPLTEPALRDFLAGAVRQIEAGAA</sequence>
<dbReference type="Pfam" id="PF00072">
    <property type="entry name" value="Response_reg"/>
    <property type="match status" value="1"/>
</dbReference>
<dbReference type="Gene3D" id="3.40.50.2300">
    <property type="match status" value="1"/>
</dbReference>
<dbReference type="AlphaFoldDB" id="A0A1I4CWK0"/>
<feature type="modified residue" description="4-aspartylphosphate" evidence="4">
    <location>
        <position position="55"/>
    </location>
</feature>
<protein>
    <submittedName>
        <fullName evidence="6">Response regulator receiver domain-containing protein</fullName>
    </submittedName>
</protein>
<evidence type="ECO:0000256" key="2">
    <source>
        <dbReference type="ARBA" id="ARBA00023015"/>
    </source>
</evidence>
<name>A0A1I4CWK0_9HYPH</name>
<reference evidence="6 7" key="1">
    <citation type="submission" date="2016-10" db="EMBL/GenBank/DDBJ databases">
        <authorList>
            <person name="de Groot N.N."/>
        </authorList>
    </citation>
    <scope>NUCLEOTIDE SEQUENCE [LARGE SCALE GENOMIC DNA]</scope>
    <source>
        <strain evidence="6 7">NE2</strain>
    </source>
</reference>
<evidence type="ECO:0000259" key="5">
    <source>
        <dbReference type="PROSITE" id="PS50110"/>
    </source>
</evidence>
<keyword evidence="2" id="KW-0805">Transcription regulation</keyword>
<feature type="domain" description="Response regulatory" evidence="5">
    <location>
        <begin position="4"/>
        <end position="119"/>
    </location>
</feature>
<dbReference type="RefSeq" id="WP_091686416.1">
    <property type="nucleotide sequence ID" value="NZ_FOSN01000029.1"/>
</dbReference>
<keyword evidence="7" id="KW-1185">Reference proteome</keyword>
<keyword evidence="3" id="KW-0804">Transcription</keyword>
<evidence type="ECO:0000313" key="6">
    <source>
        <dbReference type="EMBL" id="SFK84729.1"/>
    </source>
</evidence>
<evidence type="ECO:0000256" key="1">
    <source>
        <dbReference type="ARBA" id="ARBA00022553"/>
    </source>
</evidence>
<dbReference type="PROSITE" id="PS50110">
    <property type="entry name" value="RESPONSE_REGULATORY"/>
    <property type="match status" value="1"/>
</dbReference>
<dbReference type="SMART" id="SM00448">
    <property type="entry name" value="REC"/>
    <property type="match status" value="1"/>
</dbReference>
<dbReference type="SUPFAM" id="SSF52172">
    <property type="entry name" value="CheY-like"/>
    <property type="match status" value="1"/>
</dbReference>
<organism evidence="6 7">
    <name type="scientific">Methylocapsa palsarum</name>
    <dbReference type="NCBI Taxonomy" id="1612308"/>
    <lineage>
        <taxon>Bacteria</taxon>
        <taxon>Pseudomonadati</taxon>
        <taxon>Pseudomonadota</taxon>
        <taxon>Alphaproteobacteria</taxon>
        <taxon>Hyphomicrobiales</taxon>
        <taxon>Beijerinckiaceae</taxon>
        <taxon>Methylocapsa</taxon>
    </lineage>
</organism>
<dbReference type="OrthoDB" id="7569831at2"/>
<dbReference type="InterPro" id="IPR001789">
    <property type="entry name" value="Sig_transdc_resp-reg_receiver"/>
</dbReference>